<evidence type="ECO:0000259" key="2">
    <source>
        <dbReference type="Pfam" id="PF02563"/>
    </source>
</evidence>
<dbReference type="InterPro" id="IPR003715">
    <property type="entry name" value="Poly_export_N"/>
</dbReference>
<evidence type="ECO:0008006" key="6">
    <source>
        <dbReference type="Google" id="ProtNLM"/>
    </source>
</evidence>
<protein>
    <recommendedName>
        <fullName evidence="6">Polysaccharide export protein</fullName>
    </recommendedName>
</protein>
<evidence type="ECO:0000313" key="5">
    <source>
        <dbReference type="Proteomes" id="UP001157133"/>
    </source>
</evidence>
<evidence type="ECO:0000313" key="4">
    <source>
        <dbReference type="EMBL" id="GLX82958.1"/>
    </source>
</evidence>
<dbReference type="InterPro" id="IPR049712">
    <property type="entry name" value="Poly_export"/>
</dbReference>
<evidence type="ECO:0000256" key="1">
    <source>
        <dbReference type="ARBA" id="ARBA00022729"/>
    </source>
</evidence>
<name>A0ABQ6H465_9GAMM</name>
<dbReference type="Pfam" id="PF02563">
    <property type="entry name" value="Poly_export"/>
    <property type="match status" value="1"/>
</dbReference>
<evidence type="ECO:0000259" key="3">
    <source>
        <dbReference type="Pfam" id="PF10531"/>
    </source>
</evidence>
<dbReference type="Gene3D" id="3.30.1950.10">
    <property type="entry name" value="wza like domain"/>
    <property type="match status" value="1"/>
</dbReference>
<dbReference type="InterPro" id="IPR019554">
    <property type="entry name" value="Soluble_ligand-bd"/>
</dbReference>
<organism evidence="4 5">
    <name type="scientific">Thalassotalea eurytherma</name>
    <dbReference type="NCBI Taxonomy" id="1144278"/>
    <lineage>
        <taxon>Bacteria</taxon>
        <taxon>Pseudomonadati</taxon>
        <taxon>Pseudomonadota</taxon>
        <taxon>Gammaproteobacteria</taxon>
        <taxon>Alteromonadales</taxon>
        <taxon>Colwelliaceae</taxon>
        <taxon>Thalassotalea</taxon>
    </lineage>
</organism>
<dbReference type="Pfam" id="PF10531">
    <property type="entry name" value="SLBB"/>
    <property type="match status" value="1"/>
</dbReference>
<reference evidence="4 5" key="1">
    <citation type="submission" date="2023-03" db="EMBL/GenBank/DDBJ databases">
        <title>Draft genome sequence of Thalassotalea eurytherma JCM 18482T.</title>
        <authorList>
            <person name="Sawabe T."/>
        </authorList>
    </citation>
    <scope>NUCLEOTIDE SEQUENCE [LARGE SCALE GENOMIC DNA]</scope>
    <source>
        <strain evidence="4 5">JCM 18482</strain>
    </source>
</reference>
<feature type="domain" description="Soluble ligand binding" evidence="3">
    <location>
        <begin position="102"/>
        <end position="146"/>
    </location>
</feature>
<dbReference type="PANTHER" id="PTHR33619">
    <property type="entry name" value="POLYSACCHARIDE EXPORT PROTEIN GFCE-RELATED"/>
    <property type="match status" value="1"/>
</dbReference>
<gene>
    <name evidence="4" type="ORF">theurythT_24100</name>
</gene>
<keyword evidence="1" id="KW-0732">Signal</keyword>
<dbReference type="Proteomes" id="UP001157133">
    <property type="component" value="Unassembled WGS sequence"/>
</dbReference>
<proteinExistence type="predicted"/>
<dbReference type="RefSeq" id="WP_284208352.1">
    <property type="nucleotide sequence ID" value="NZ_BSSU01000012.1"/>
</dbReference>
<accession>A0ABQ6H465</accession>
<feature type="domain" description="Polysaccharide export protein N-terminal" evidence="2">
    <location>
        <begin position="24"/>
        <end position="96"/>
    </location>
</feature>
<sequence length="175" mass="19372">MLRFNFLISVFLLYFVLIAPVFGQNYVLSAGDTVLIEVYGEPDLRTRAKVDKSGIISFPFLDDIKISGKTTEEIELIIDDGLRGDYIIDPQVSVSIISYRPFFIHGQVNVPGGYPYQPDLTLDKALALAGGLTNRASKSDWKITRKVNGIAIVIDADIATEILPDDIVKIGQSFF</sequence>
<dbReference type="PANTHER" id="PTHR33619:SF3">
    <property type="entry name" value="POLYSACCHARIDE EXPORT PROTEIN GFCE-RELATED"/>
    <property type="match status" value="1"/>
</dbReference>
<keyword evidence="5" id="KW-1185">Reference proteome</keyword>
<dbReference type="EMBL" id="BSSU01000012">
    <property type="protein sequence ID" value="GLX82958.1"/>
    <property type="molecule type" value="Genomic_DNA"/>
</dbReference>
<comment type="caution">
    <text evidence="4">The sequence shown here is derived from an EMBL/GenBank/DDBJ whole genome shotgun (WGS) entry which is preliminary data.</text>
</comment>